<evidence type="ECO:0000256" key="1">
    <source>
        <dbReference type="ARBA" id="ARBA00022490"/>
    </source>
</evidence>
<dbReference type="SUPFAM" id="SSF52374">
    <property type="entry name" value="Nucleotidylyl transferase"/>
    <property type="match status" value="1"/>
</dbReference>
<evidence type="ECO:0000256" key="3">
    <source>
        <dbReference type="ARBA" id="ARBA00022695"/>
    </source>
</evidence>
<evidence type="ECO:0000256" key="2">
    <source>
        <dbReference type="ARBA" id="ARBA00022679"/>
    </source>
</evidence>
<feature type="binding site" evidence="9">
    <location>
        <position position="87"/>
    </location>
    <ligand>
        <name>substrate</name>
    </ligand>
</feature>
<dbReference type="InterPro" id="IPR014729">
    <property type="entry name" value="Rossmann-like_a/b/a_fold"/>
</dbReference>
<feature type="binding site" evidence="9">
    <location>
        <position position="17"/>
    </location>
    <ligand>
        <name>ATP</name>
        <dbReference type="ChEBI" id="CHEBI:30616"/>
    </ligand>
</feature>
<dbReference type="CDD" id="cd02163">
    <property type="entry name" value="PPAT"/>
    <property type="match status" value="1"/>
</dbReference>
<reference evidence="11" key="1">
    <citation type="submission" date="2021-04" db="EMBL/GenBank/DDBJ databases">
        <title>Taxonomic assessment of Weissella genus.</title>
        <authorList>
            <person name="Fanelli F."/>
            <person name="Chieffi D."/>
            <person name="Dell'Aquila A."/>
            <person name="Gyu-Sung C."/>
            <person name="Franz C.M.A.P."/>
            <person name="Fusco V."/>
        </authorList>
    </citation>
    <scope>NUCLEOTIDE SEQUENCE</scope>
    <source>
        <strain evidence="11">LMG 25373</strain>
    </source>
</reference>
<feature type="binding site" evidence="9">
    <location>
        <position position="73"/>
    </location>
    <ligand>
        <name>substrate</name>
    </ligand>
</feature>
<keyword evidence="4 9" id="KW-0547">Nucleotide-binding</keyword>
<comment type="caution">
    <text evidence="11">The sequence shown here is derived from an EMBL/GenBank/DDBJ whole genome shotgun (WGS) entry which is preliminary data.</text>
</comment>
<comment type="subcellular location">
    <subcellularLocation>
        <location evidence="9">Cytoplasm</location>
    </subcellularLocation>
</comment>
<proteinExistence type="inferred from homology"/>
<evidence type="ECO:0000256" key="9">
    <source>
        <dbReference type="HAMAP-Rule" id="MF_00151"/>
    </source>
</evidence>
<dbReference type="Pfam" id="PF01467">
    <property type="entry name" value="CTP_transf_like"/>
    <property type="match status" value="1"/>
</dbReference>
<gene>
    <name evidence="9 11" type="primary">coaD</name>
    <name evidence="11" type="ORF">KAK10_06675</name>
</gene>
<feature type="binding site" evidence="9">
    <location>
        <begin position="88"/>
        <end position="90"/>
    </location>
    <ligand>
        <name>ATP</name>
        <dbReference type="ChEBI" id="CHEBI:30616"/>
    </ligand>
</feature>
<dbReference type="HAMAP" id="MF_00151">
    <property type="entry name" value="PPAT_bact"/>
    <property type="match status" value="1"/>
</dbReference>
<dbReference type="PANTHER" id="PTHR21342">
    <property type="entry name" value="PHOSPHOPANTETHEINE ADENYLYLTRANSFERASE"/>
    <property type="match status" value="1"/>
</dbReference>
<feature type="domain" description="Cytidyltransferase-like" evidence="10">
    <location>
        <begin position="5"/>
        <end position="133"/>
    </location>
</feature>
<dbReference type="InterPro" id="IPR001980">
    <property type="entry name" value="PPAT"/>
</dbReference>
<feature type="binding site" evidence="9">
    <location>
        <position position="98"/>
    </location>
    <ligand>
        <name>ATP</name>
        <dbReference type="ChEBI" id="CHEBI:30616"/>
    </ligand>
</feature>
<keyword evidence="6 9" id="KW-0460">Magnesium</keyword>
<feature type="binding site" evidence="9">
    <location>
        <begin position="9"/>
        <end position="10"/>
    </location>
    <ligand>
        <name>ATP</name>
        <dbReference type="ChEBI" id="CHEBI:30616"/>
    </ligand>
</feature>
<dbReference type="Proteomes" id="UP001057481">
    <property type="component" value="Unassembled WGS sequence"/>
</dbReference>
<comment type="catalytic activity">
    <reaction evidence="8 9">
        <text>(R)-4'-phosphopantetheine + ATP + H(+) = 3'-dephospho-CoA + diphosphate</text>
        <dbReference type="Rhea" id="RHEA:19801"/>
        <dbReference type="ChEBI" id="CHEBI:15378"/>
        <dbReference type="ChEBI" id="CHEBI:30616"/>
        <dbReference type="ChEBI" id="CHEBI:33019"/>
        <dbReference type="ChEBI" id="CHEBI:57328"/>
        <dbReference type="ChEBI" id="CHEBI:61723"/>
        <dbReference type="EC" id="2.7.7.3"/>
    </reaction>
</comment>
<dbReference type="PANTHER" id="PTHR21342:SF1">
    <property type="entry name" value="PHOSPHOPANTETHEINE ADENYLYLTRANSFERASE"/>
    <property type="match status" value="1"/>
</dbReference>
<keyword evidence="1 9" id="KW-0963">Cytoplasm</keyword>
<accession>A0ABT0VKZ7</accession>
<dbReference type="Gene3D" id="3.40.50.620">
    <property type="entry name" value="HUPs"/>
    <property type="match status" value="1"/>
</dbReference>
<name>A0ABT0VKZ7_9LACO</name>
<keyword evidence="7 9" id="KW-0173">Coenzyme A biosynthesis</keyword>
<feature type="binding site" evidence="9">
    <location>
        <position position="41"/>
    </location>
    <ligand>
        <name>substrate</name>
    </ligand>
</feature>
<protein>
    <recommendedName>
        <fullName evidence="9">Phosphopantetheine adenylyltransferase</fullName>
        <ecNumber evidence="9">2.7.7.3</ecNumber>
    </recommendedName>
    <alternativeName>
        <fullName evidence="9">Dephospho-CoA pyrophosphorylase</fullName>
    </alternativeName>
    <alternativeName>
        <fullName evidence="9">Pantetheine-phosphate adenylyltransferase</fullName>
        <shortName evidence="9">PPAT</shortName>
    </alternativeName>
</protein>
<feature type="binding site" evidence="9">
    <location>
        <begin position="123"/>
        <end position="129"/>
    </location>
    <ligand>
        <name>ATP</name>
        <dbReference type="ChEBI" id="CHEBI:30616"/>
    </ligand>
</feature>
<dbReference type="InterPro" id="IPR004821">
    <property type="entry name" value="Cyt_trans-like"/>
</dbReference>
<dbReference type="RefSeq" id="WP_205143619.1">
    <property type="nucleotide sequence ID" value="NZ_JAFBDN010000008.1"/>
</dbReference>
<comment type="function">
    <text evidence="9">Reversibly transfers an adenylyl group from ATP to 4'-phosphopantetheine, yielding dephospho-CoA (dPCoA) and pyrophosphate.</text>
</comment>
<organism evidence="11 12">
    <name type="scientific">Periweissella beninensis</name>
    <dbReference type="NCBI Taxonomy" id="504936"/>
    <lineage>
        <taxon>Bacteria</taxon>
        <taxon>Bacillati</taxon>
        <taxon>Bacillota</taxon>
        <taxon>Bacilli</taxon>
        <taxon>Lactobacillales</taxon>
        <taxon>Lactobacillaceae</taxon>
        <taxon>Periweissella</taxon>
    </lineage>
</organism>
<evidence type="ECO:0000313" key="12">
    <source>
        <dbReference type="Proteomes" id="UP001057481"/>
    </source>
</evidence>
<dbReference type="EC" id="2.7.7.3" evidence="9"/>
<comment type="similarity">
    <text evidence="9">Belongs to the bacterial CoaD family.</text>
</comment>
<dbReference type="GO" id="GO:0004595">
    <property type="term" value="F:pantetheine-phosphate adenylyltransferase activity"/>
    <property type="evidence" value="ECO:0007669"/>
    <property type="project" value="UniProtKB-EC"/>
</dbReference>
<evidence type="ECO:0000256" key="8">
    <source>
        <dbReference type="ARBA" id="ARBA00029346"/>
    </source>
</evidence>
<comment type="pathway">
    <text evidence="9">Cofactor biosynthesis; coenzyme A biosynthesis; CoA from (R)-pantothenate: step 4/5.</text>
</comment>
<feature type="binding site" evidence="9">
    <location>
        <position position="9"/>
    </location>
    <ligand>
        <name>substrate</name>
    </ligand>
</feature>
<evidence type="ECO:0000313" key="11">
    <source>
        <dbReference type="EMBL" id="MCM2437589.1"/>
    </source>
</evidence>
<keyword evidence="12" id="KW-1185">Reference proteome</keyword>
<keyword evidence="2 9" id="KW-0808">Transferase</keyword>
<dbReference type="NCBIfam" id="TIGR00125">
    <property type="entry name" value="cyt_tran_rel"/>
    <property type="match status" value="1"/>
</dbReference>
<evidence type="ECO:0000256" key="6">
    <source>
        <dbReference type="ARBA" id="ARBA00022842"/>
    </source>
</evidence>
<keyword evidence="5 9" id="KW-0067">ATP-binding</keyword>
<feature type="site" description="Transition state stabilizer" evidence="9">
    <location>
        <position position="17"/>
    </location>
</feature>
<dbReference type="PRINTS" id="PR01020">
    <property type="entry name" value="LPSBIOSNTHSS"/>
</dbReference>
<evidence type="ECO:0000259" key="10">
    <source>
        <dbReference type="Pfam" id="PF01467"/>
    </source>
</evidence>
<keyword evidence="3 9" id="KW-0548">Nucleotidyltransferase</keyword>
<evidence type="ECO:0000256" key="5">
    <source>
        <dbReference type="ARBA" id="ARBA00022840"/>
    </source>
</evidence>
<sequence length="161" mass="17724">MKIALFPGSFDPMTNGHLDIIKRASGLFDHLIVGVGTNTSKQPLFTMTEKISLIKAATGGFANIDVIQIDGLTVDVMNKIGAKYIIRGLRNESDYLYERDIAEMNRYLRDDIETVILLAHHENQNVASSMIKELAYFGGDVSKLVPAVVNQALQAKKSLGK</sequence>
<dbReference type="EMBL" id="JAGMVS010000065">
    <property type="protein sequence ID" value="MCM2437589.1"/>
    <property type="molecule type" value="Genomic_DNA"/>
</dbReference>
<evidence type="ECO:0000256" key="4">
    <source>
        <dbReference type="ARBA" id="ARBA00022741"/>
    </source>
</evidence>
<dbReference type="NCBIfam" id="TIGR01510">
    <property type="entry name" value="coaD_prev_kdtB"/>
    <property type="match status" value="1"/>
</dbReference>
<evidence type="ECO:0000256" key="7">
    <source>
        <dbReference type="ARBA" id="ARBA00022993"/>
    </source>
</evidence>
<comment type="cofactor">
    <cofactor evidence="9">
        <name>Mg(2+)</name>
        <dbReference type="ChEBI" id="CHEBI:18420"/>
    </cofactor>
</comment>
<comment type="subunit">
    <text evidence="9">Homohexamer.</text>
</comment>